<dbReference type="InterPro" id="IPR002864">
    <property type="entry name" value="Acyl-ACP_thioesterase_NHD"/>
</dbReference>
<dbReference type="OrthoDB" id="9801517at2"/>
<feature type="domain" description="Acyl-ACP thioesterase-like C-terminal" evidence="2">
    <location>
        <begin position="158"/>
        <end position="220"/>
    </location>
</feature>
<dbReference type="PANTHER" id="PTHR31793">
    <property type="entry name" value="4-HYDROXYBENZOYL-COA THIOESTERASE FAMILY MEMBER"/>
    <property type="match status" value="1"/>
</dbReference>
<gene>
    <name evidence="3" type="ORF">HMPREF9333_00147</name>
</gene>
<accession>G5GF09</accession>
<evidence type="ECO:0000313" key="3">
    <source>
        <dbReference type="EMBL" id="EHI56700.1"/>
    </source>
</evidence>
<comment type="caution">
    <text evidence="3">The sequence shown here is derived from an EMBL/GenBank/DDBJ whole genome shotgun (WGS) entry which is preliminary data.</text>
</comment>
<dbReference type="InterPro" id="IPR050563">
    <property type="entry name" value="4-hydroxybenzoyl-CoA_TE"/>
</dbReference>
<dbReference type="InterPro" id="IPR049427">
    <property type="entry name" value="Acyl-ACP_TE_C"/>
</dbReference>
<proteinExistence type="predicted"/>
<dbReference type="AlphaFoldDB" id="G5GF09"/>
<dbReference type="Pfam" id="PF20791">
    <property type="entry name" value="Acyl-ACP_TE_C"/>
    <property type="match status" value="1"/>
</dbReference>
<dbReference type="InterPro" id="IPR029069">
    <property type="entry name" value="HotDog_dom_sf"/>
</dbReference>
<feature type="domain" description="Acyl-ACP thioesterase N-terminal hotdog" evidence="1">
    <location>
        <begin position="5"/>
        <end position="126"/>
    </location>
</feature>
<dbReference type="PANTHER" id="PTHR31793:SF24">
    <property type="entry name" value="LONG-CHAIN ACYL-COA THIOESTERASE FADM"/>
    <property type="match status" value="1"/>
</dbReference>
<dbReference type="SUPFAM" id="SSF54637">
    <property type="entry name" value="Thioesterase/thiol ester dehydrase-isomerase"/>
    <property type="match status" value="2"/>
</dbReference>
<evidence type="ECO:0000259" key="1">
    <source>
        <dbReference type="Pfam" id="PF01643"/>
    </source>
</evidence>
<dbReference type="CDD" id="cd00586">
    <property type="entry name" value="4HBT"/>
    <property type="match status" value="1"/>
</dbReference>
<keyword evidence="4" id="KW-1185">Reference proteome</keyword>
<name>G5GF09_9FIRM</name>
<dbReference type="Pfam" id="PF01643">
    <property type="entry name" value="Acyl-ACP_TE"/>
    <property type="match status" value="1"/>
</dbReference>
<dbReference type="eggNOG" id="COG3884">
    <property type="taxonomic scope" value="Bacteria"/>
</dbReference>
<dbReference type="GO" id="GO:0047617">
    <property type="term" value="F:fatty acyl-CoA hydrolase activity"/>
    <property type="evidence" value="ECO:0007669"/>
    <property type="project" value="TreeGrafter"/>
</dbReference>
<evidence type="ECO:0008006" key="5">
    <source>
        <dbReference type="Google" id="ProtNLM"/>
    </source>
</evidence>
<dbReference type="EMBL" id="ACZL01000003">
    <property type="protein sequence ID" value="EHI56700.1"/>
    <property type="molecule type" value="Genomic_DNA"/>
</dbReference>
<organism evidence="3 4">
    <name type="scientific">Johnsonella ignava ATCC 51276</name>
    <dbReference type="NCBI Taxonomy" id="679200"/>
    <lineage>
        <taxon>Bacteria</taxon>
        <taxon>Bacillati</taxon>
        <taxon>Bacillota</taxon>
        <taxon>Clostridia</taxon>
        <taxon>Lachnospirales</taxon>
        <taxon>Lachnospiraceae</taxon>
        <taxon>Johnsonella</taxon>
    </lineage>
</organism>
<protein>
    <recommendedName>
        <fullName evidence="5">Acyl-ACP thioesterase</fullName>
    </recommendedName>
</protein>
<dbReference type="STRING" id="679200.HMPREF9333_00147"/>
<reference evidence="3 4" key="1">
    <citation type="submission" date="2011-08" db="EMBL/GenBank/DDBJ databases">
        <title>The Genome Sequence of Johnsonella ignava ATCC 51276.</title>
        <authorList>
            <consortium name="The Broad Institute Genome Sequencing Platform"/>
            <person name="Earl A."/>
            <person name="Ward D."/>
            <person name="Feldgarden M."/>
            <person name="Gevers D."/>
            <person name="Izard J."/>
            <person name="Blanton J.M."/>
            <person name="Baranova O.V."/>
            <person name="Dewhirst F.E."/>
            <person name="Young S.K."/>
            <person name="Zeng Q."/>
            <person name="Gargeya S."/>
            <person name="Fitzgerald M."/>
            <person name="Haas B."/>
            <person name="Abouelleil A."/>
            <person name="Alvarado L."/>
            <person name="Arachchi H.M."/>
            <person name="Berlin A."/>
            <person name="Brown A."/>
            <person name="Chapman S.B."/>
            <person name="Chen Z."/>
            <person name="Dunbar C."/>
            <person name="Freedman E."/>
            <person name="Gearin G."/>
            <person name="Gellesch M."/>
            <person name="Goldberg J."/>
            <person name="Griggs A."/>
            <person name="Gujja S."/>
            <person name="Heiman D."/>
            <person name="Howarth C."/>
            <person name="Larson L."/>
            <person name="Lui A."/>
            <person name="MacDonald P.J.P."/>
            <person name="Montmayeur A."/>
            <person name="Murphy C."/>
            <person name="Neiman D."/>
            <person name="Pearson M."/>
            <person name="Priest M."/>
            <person name="Roberts A."/>
            <person name="Saif S."/>
            <person name="Shea T."/>
            <person name="Shenoy N."/>
            <person name="Sisk P."/>
            <person name="Stolte C."/>
            <person name="Sykes S."/>
            <person name="Wortman J."/>
            <person name="Nusbaum C."/>
            <person name="Birren B."/>
        </authorList>
    </citation>
    <scope>NUCLEOTIDE SEQUENCE [LARGE SCALE GENOMIC DNA]</scope>
    <source>
        <strain evidence="3 4">ATCC 51276</strain>
    </source>
</reference>
<evidence type="ECO:0000313" key="4">
    <source>
        <dbReference type="Proteomes" id="UP000003011"/>
    </source>
</evidence>
<evidence type="ECO:0000259" key="2">
    <source>
        <dbReference type="Pfam" id="PF20791"/>
    </source>
</evidence>
<sequence length="250" mass="29157">MYSFKSRVRYSEVDSFGRLSTFAAINYLQDCSTFQSEDIGLGIKKLKERRRAWWLSSWYIEFDGPLLLGENIKINTWAYGFSGFYGYRNFTIDDETGKHVVKADSTWFFFDLDKHRPVKPEKEDIEAYINKNETKLSMNTPDRKIEKQGKVYKLSDIVITRHFLDTNEHVNNAYYAAIAKESVEEVHAPTVKMDKCIKSIQIHYKKAAVLGSRVVRIVYEKDDGYIVELAGTEFDTVYADIKIIYTEDIR</sequence>
<dbReference type="GO" id="GO:0006633">
    <property type="term" value="P:fatty acid biosynthetic process"/>
    <property type="evidence" value="ECO:0007669"/>
    <property type="project" value="InterPro"/>
</dbReference>
<dbReference type="RefSeq" id="WP_005539094.1">
    <property type="nucleotide sequence ID" value="NZ_JH378829.1"/>
</dbReference>
<dbReference type="PATRIC" id="fig|679200.3.peg.163"/>
<dbReference type="Gene3D" id="3.10.129.10">
    <property type="entry name" value="Hotdog Thioesterase"/>
    <property type="match status" value="1"/>
</dbReference>
<dbReference type="Proteomes" id="UP000003011">
    <property type="component" value="Unassembled WGS sequence"/>
</dbReference>
<dbReference type="HOGENOM" id="CLU_045466_2_1_9"/>